<dbReference type="Proteomes" id="UP000054324">
    <property type="component" value="Unassembled WGS sequence"/>
</dbReference>
<organism evidence="1 2">
    <name type="scientific">Opisthorchis viverrini</name>
    <name type="common">Southeast Asian liver fluke</name>
    <dbReference type="NCBI Taxonomy" id="6198"/>
    <lineage>
        <taxon>Eukaryota</taxon>
        <taxon>Metazoa</taxon>
        <taxon>Spiralia</taxon>
        <taxon>Lophotrochozoa</taxon>
        <taxon>Platyhelminthes</taxon>
        <taxon>Trematoda</taxon>
        <taxon>Digenea</taxon>
        <taxon>Opisthorchiida</taxon>
        <taxon>Opisthorchiata</taxon>
        <taxon>Opisthorchiidae</taxon>
        <taxon>Opisthorchis</taxon>
    </lineage>
</organism>
<evidence type="ECO:0000313" key="2">
    <source>
        <dbReference type="Proteomes" id="UP000054324"/>
    </source>
</evidence>
<dbReference type="EMBL" id="KL596627">
    <property type="protein sequence ID" value="KER33199.1"/>
    <property type="molecule type" value="Genomic_DNA"/>
</dbReference>
<name>A0A075AJD6_OPIVI</name>
<dbReference type="RefSeq" id="XP_009163054.1">
    <property type="nucleotide sequence ID" value="XM_009164790.1"/>
</dbReference>
<evidence type="ECO:0000313" key="1">
    <source>
        <dbReference type="EMBL" id="KER33199.1"/>
    </source>
</evidence>
<accession>A0A075AJD6</accession>
<dbReference type="CTD" id="20315083"/>
<gene>
    <name evidence="1" type="ORF">T265_00895</name>
</gene>
<reference evidence="1 2" key="1">
    <citation type="submission" date="2013-11" db="EMBL/GenBank/DDBJ databases">
        <title>Opisthorchis viverrini - life in the bile duct.</title>
        <authorList>
            <person name="Young N.D."/>
            <person name="Nagarajan N."/>
            <person name="Lin S.J."/>
            <person name="Korhonen P.K."/>
            <person name="Jex A.R."/>
            <person name="Hall R.S."/>
            <person name="Safavi-Hemami H."/>
            <person name="Kaewkong W."/>
            <person name="Bertrand D."/>
            <person name="Gao S."/>
            <person name="Seet Q."/>
            <person name="Wongkham S."/>
            <person name="Teh B.T."/>
            <person name="Wongkham C."/>
            <person name="Intapan P.M."/>
            <person name="Maleewong W."/>
            <person name="Yang X."/>
            <person name="Hu M."/>
            <person name="Wang Z."/>
            <person name="Hofmann A."/>
            <person name="Sternberg P.W."/>
            <person name="Tan P."/>
            <person name="Wang J."/>
            <person name="Gasser R.B."/>
        </authorList>
    </citation>
    <scope>NUCLEOTIDE SEQUENCE [LARGE SCALE GENOMIC DNA]</scope>
</reference>
<proteinExistence type="predicted"/>
<sequence length="108" mass="12119">MRRPGAAYSVARKHHKQEIQLSSSICLDMSNGQCLSRKVQEDAFKNLIIAGKASSTVQFFTPAEHHQKYASHKLRSFEPASFRPVTDTQLFGYNQLISRVISPPPDST</sequence>
<dbReference type="AlphaFoldDB" id="A0A075AJD6"/>
<protein>
    <submittedName>
        <fullName evidence="1">Uncharacterized protein</fullName>
    </submittedName>
</protein>
<dbReference type="GeneID" id="20315083"/>
<keyword evidence="2" id="KW-1185">Reference proteome</keyword>
<dbReference type="KEGG" id="ovi:T265_00895"/>